<keyword evidence="1" id="KW-0732">Signal</keyword>
<gene>
    <name evidence="2" type="ORF">ACFQ4B_04390</name>
</gene>
<keyword evidence="3" id="KW-1185">Reference proteome</keyword>
<reference evidence="3" key="1">
    <citation type="journal article" date="2019" name="Int. J. Syst. Evol. Microbiol.">
        <title>The Global Catalogue of Microorganisms (GCM) 10K type strain sequencing project: providing services to taxonomists for standard genome sequencing and annotation.</title>
        <authorList>
            <consortium name="The Broad Institute Genomics Platform"/>
            <consortium name="The Broad Institute Genome Sequencing Center for Infectious Disease"/>
            <person name="Wu L."/>
            <person name="Ma J."/>
        </authorList>
    </citation>
    <scope>NUCLEOTIDE SEQUENCE [LARGE SCALE GENOMIC DNA]</scope>
    <source>
        <strain evidence="3">CCUG 53270</strain>
    </source>
</reference>
<feature type="signal peptide" evidence="1">
    <location>
        <begin position="1"/>
        <end position="32"/>
    </location>
</feature>
<evidence type="ECO:0000313" key="3">
    <source>
        <dbReference type="Proteomes" id="UP001597180"/>
    </source>
</evidence>
<evidence type="ECO:0000256" key="1">
    <source>
        <dbReference type="SAM" id="SignalP"/>
    </source>
</evidence>
<comment type="caution">
    <text evidence="2">The sequence shown here is derived from an EMBL/GenBank/DDBJ whole genome shotgun (WGS) entry which is preliminary data.</text>
</comment>
<feature type="chain" id="PRO_5047030191" evidence="1">
    <location>
        <begin position="33"/>
        <end position="226"/>
    </location>
</feature>
<accession>A0ABW3UGI4</accession>
<proteinExistence type="predicted"/>
<organism evidence="2 3">
    <name type="scientific">Paenibacillus vulneris</name>
    <dbReference type="NCBI Taxonomy" id="1133364"/>
    <lineage>
        <taxon>Bacteria</taxon>
        <taxon>Bacillati</taxon>
        <taxon>Bacillota</taxon>
        <taxon>Bacilli</taxon>
        <taxon>Bacillales</taxon>
        <taxon>Paenibacillaceae</taxon>
        <taxon>Paenibacillus</taxon>
    </lineage>
</organism>
<dbReference type="Proteomes" id="UP001597180">
    <property type="component" value="Unassembled WGS sequence"/>
</dbReference>
<dbReference type="RefSeq" id="WP_079913808.1">
    <property type="nucleotide sequence ID" value="NZ_BAABJG010000002.1"/>
</dbReference>
<name>A0ABW3UGI4_9BACL</name>
<dbReference type="EMBL" id="JBHTLU010000009">
    <property type="protein sequence ID" value="MFD1219347.1"/>
    <property type="molecule type" value="Genomic_DNA"/>
</dbReference>
<evidence type="ECO:0000313" key="2">
    <source>
        <dbReference type="EMBL" id="MFD1219347.1"/>
    </source>
</evidence>
<sequence>MKSMKQKMMAGTVAAALLITGFGGMITHPAYADDDSDSDTVITAPVNTSVPLSKRVNLELNLIVVKASGILDMDYEDLNEALKDGKSLASVATEQGKSPEELISKLKEETSGIINNALASSQITQEEADSLNKKAAQQIQKIVNEAGYQAKEHTEKTKLPVKLGKSLKAEQLAEALGITKQELKKELKDGKSLSEIASGKGITDEQLIAKLKDELTPSLQSLITKK</sequence>
<protein>
    <submittedName>
        <fullName evidence="2">Uncharacterized protein</fullName>
    </submittedName>
</protein>